<dbReference type="EMBL" id="CP045725">
    <property type="protein sequence ID" value="QGF22998.1"/>
    <property type="molecule type" value="Genomic_DNA"/>
</dbReference>
<evidence type="ECO:0000256" key="2">
    <source>
        <dbReference type="ARBA" id="ARBA00023125"/>
    </source>
</evidence>
<dbReference type="InterPro" id="IPR028082">
    <property type="entry name" value="Peripla_BP_I"/>
</dbReference>
<dbReference type="SMART" id="SM00354">
    <property type="entry name" value="HTH_LACI"/>
    <property type="match status" value="1"/>
</dbReference>
<dbReference type="InterPro" id="IPR000843">
    <property type="entry name" value="HTH_LacI"/>
</dbReference>
<keyword evidence="2 5" id="KW-0238">DNA-binding</keyword>
<keyword evidence="3" id="KW-0804">Transcription</keyword>
<dbReference type="SUPFAM" id="SSF47413">
    <property type="entry name" value="lambda repressor-like DNA-binding domains"/>
    <property type="match status" value="1"/>
</dbReference>
<evidence type="ECO:0000313" key="5">
    <source>
        <dbReference type="EMBL" id="QGF22998.1"/>
    </source>
</evidence>
<dbReference type="InterPro" id="IPR010982">
    <property type="entry name" value="Lambda_DNA-bd_dom_sf"/>
</dbReference>
<keyword evidence="1" id="KW-0805">Transcription regulation</keyword>
<dbReference type="CDD" id="cd06267">
    <property type="entry name" value="PBP1_LacI_sugar_binding-like"/>
    <property type="match status" value="1"/>
</dbReference>
<accession>A0A5Q2F8K4</accession>
<dbReference type="PANTHER" id="PTHR30146:SF109">
    <property type="entry name" value="HTH-TYPE TRANSCRIPTIONAL REGULATOR GALS"/>
    <property type="match status" value="1"/>
</dbReference>
<reference evidence="5 6" key="1">
    <citation type="submission" date="2019-10" db="EMBL/GenBank/DDBJ databases">
        <title>Genomic analysis of Raineyella sp. CBA3103.</title>
        <authorList>
            <person name="Roh S.W."/>
        </authorList>
    </citation>
    <scope>NUCLEOTIDE SEQUENCE [LARGE SCALE GENOMIC DNA]</scope>
    <source>
        <strain evidence="5 6">CBA3103</strain>
    </source>
</reference>
<dbReference type="KEGG" id="rain:Rai3103_04185"/>
<sequence>MTERTDGATIRDVAEKAGVSKSLVSLVLRGDPHVSDERRRAVYRAMADLGYRPNHAARALSSSRSGIVGVLLNDLRNPWFAELLDGLTTTLHAAGLTPVLSESVTVRRAGGDAVQSLTGLGVDGLVVVGATPDAAALTEASALFPVVLAGARQPRLPGGDVAVDDDLTGARMATEHLIGLGHRRIAHLRGPGEEGALRLQGYRRAMLAAGLDPDRYAEAGGMSEDSGYASTRRLLTREDAPTAIFAFNDISAVGALSAAADAGINVPDGLSLVGYDDTYLARIRHISLSSVDNGNYAVGVQAGRLLIARLDDPSRDARVVEVATTLHVRGSTAPPRRAPLP</sequence>
<dbReference type="SUPFAM" id="SSF53822">
    <property type="entry name" value="Periplasmic binding protein-like I"/>
    <property type="match status" value="1"/>
</dbReference>
<evidence type="ECO:0000256" key="1">
    <source>
        <dbReference type="ARBA" id="ARBA00023015"/>
    </source>
</evidence>
<dbReference type="Gene3D" id="1.10.260.40">
    <property type="entry name" value="lambda repressor-like DNA-binding domains"/>
    <property type="match status" value="1"/>
</dbReference>
<dbReference type="InterPro" id="IPR046335">
    <property type="entry name" value="LacI/GalR-like_sensor"/>
</dbReference>
<dbReference type="RefSeq" id="WP_153571525.1">
    <property type="nucleotide sequence ID" value="NZ_CP045725.1"/>
</dbReference>
<dbReference type="Gene3D" id="3.40.50.2300">
    <property type="match status" value="2"/>
</dbReference>
<evidence type="ECO:0000259" key="4">
    <source>
        <dbReference type="PROSITE" id="PS50932"/>
    </source>
</evidence>
<dbReference type="Proteomes" id="UP000386847">
    <property type="component" value="Chromosome"/>
</dbReference>
<evidence type="ECO:0000256" key="3">
    <source>
        <dbReference type="ARBA" id="ARBA00023163"/>
    </source>
</evidence>
<dbReference type="PANTHER" id="PTHR30146">
    <property type="entry name" value="LACI-RELATED TRANSCRIPTIONAL REPRESSOR"/>
    <property type="match status" value="1"/>
</dbReference>
<dbReference type="Pfam" id="PF00356">
    <property type="entry name" value="LacI"/>
    <property type="match status" value="1"/>
</dbReference>
<dbReference type="GO" id="GO:0000976">
    <property type="term" value="F:transcription cis-regulatory region binding"/>
    <property type="evidence" value="ECO:0007669"/>
    <property type="project" value="TreeGrafter"/>
</dbReference>
<proteinExistence type="predicted"/>
<name>A0A5Q2F8K4_9ACTN</name>
<gene>
    <name evidence="5" type="ORF">Rai3103_04185</name>
</gene>
<dbReference type="PROSITE" id="PS50932">
    <property type="entry name" value="HTH_LACI_2"/>
    <property type="match status" value="1"/>
</dbReference>
<organism evidence="5 6">
    <name type="scientific">Raineyella fluvialis</name>
    <dbReference type="NCBI Taxonomy" id="2662261"/>
    <lineage>
        <taxon>Bacteria</taxon>
        <taxon>Bacillati</taxon>
        <taxon>Actinomycetota</taxon>
        <taxon>Actinomycetes</taxon>
        <taxon>Propionibacteriales</taxon>
        <taxon>Propionibacteriaceae</taxon>
        <taxon>Raineyella</taxon>
    </lineage>
</organism>
<evidence type="ECO:0000313" key="6">
    <source>
        <dbReference type="Proteomes" id="UP000386847"/>
    </source>
</evidence>
<dbReference type="GO" id="GO:0003700">
    <property type="term" value="F:DNA-binding transcription factor activity"/>
    <property type="evidence" value="ECO:0007669"/>
    <property type="project" value="TreeGrafter"/>
</dbReference>
<dbReference type="Pfam" id="PF13377">
    <property type="entry name" value="Peripla_BP_3"/>
    <property type="match status" value="1"/>
</dbReference>
<dbReference type="AlphaFoldDB" id="A0A5Q2F8K4"/>
<dbReference type="CDD" id="cd01392">
    <property type="entry name" value="HTH_LacI"/>
    <property type="match status" value="1"/>
</dbReference>
<feature type="domain" description="HTH lacI-type" evidence="4">
    <location>
        <begin position="8"/>
        <end position="62"/>
    </location>
</feature>
<keyword evidence="6" id="KW-1185">Reference proteome</keyword>
<protein>
    <submittedName>
        <fullName evidence="5">LacI family DNA-binding transcriptional regulator</fullName>
    </submittedName>
</protein>